<keyword evidence="3" id="KW-1185">Reference proteome</keyword>
<reference evidence="3" key="1">
    <citation type="submission" date="2023-07" db="EMBL/GenBank/DDBJ databases">
        <title>30 novel species of actinomycetes from the DSMZ collection.</title>
        <authorList>
            <person name="Nouioui I."/>
        </authorList>
    </citation>
    <scope>NUCLEOTIDE SEQUENCE [LARGE SCALE GENOMIC DNA]</scope>
    <source>
        <strain evidence="3">DSM 41699</strain>
    </source>
</reference>
<evidence type="ECO:0000313" key="3">
    <source>
        <dbReference type="Proteomes" id="UP001183809"/>
    </source>
</evidence>
<sequence length="183" mass="19983">MTPHTTLGQPVRAPAARSRLSYPSSRTRVVPPCRQASLTPALPPAFEAFCALHRDRYLDYARVHLPDDEAHSFVRGVLGELAVRWPYVVSHPNPSARAWTLLSARIRARRPLPAPLDTCPASQYDALVLHCLLEYSSTAAAETMGVEPSKIRYLVCSASPASRRAARLLRPDPPSGPAPGCRA</sequence>
<proteinExistence type="predicted"/>
<comment type="caution">
    <text evidence="2">The sequence shown here is derived from an EMBL/GenBank/DDBJ whole genome shotgun (WGS) entry which is preliminary data.</text>
</comment>
<accession>A0ABU2TYU6</accession>
<dbReference type="RefSeq" id="WP_311697614.1">
    <property type="nucleotide sequence ID" value="NZ_JAVREY010000033.1"/>
</dbReference>
<gene>
    <name evidence="2" type="ORF">RM764_24580</name>
</gene>
<dbReference type="Proteomes" id="UP001183809">
    <property type="component" value="Unassembled WGS sequence"/>
</dbReference>
<evidence type="ECO:0008006" key="4">
    <source>
        <dbReference type="Google" id="ProtNLM"/>
    </source>
</evidence>
<feature type="region of interest" description="Disordered" evidence="1">
    <location>
        <begin position="1"/>
        <end position="27"/>
    </location>
</feature>
<dbReference type="EMBL" id="JAVREY010000033">
    <property type="protein sequence ID" value="MDT0466146.1"/>
    <property type="molecule type" value="Genomic_DNA"/>
</dbReference>
<organism evidence="2 3">
    <name type="scientific">Streptomyces gibsoniae</name>
    <dbReference type="NCBI Taxonomy" id="3075529"/>
    <lineage>
        <taxon>Bacteria</taxon>
        <taxon>Bacillati</taxon>
        <taxon>Actinomycetota</taxon>
        <taxon>Actinomycetes</taxon>
        <taxon>Kitasatosporales</taxon>
        <taxon>Streptomycetaceae</taxon>
        <taxon>Streptomyces</taxon>
    </lineage>
</organism>
<protein>
    <recommendedName>
        <fullName evidence="4">Sigma-70 family RNA polymerase sigma factor</fullName>
    </recommendedName>
</protein>
<name>A0ABU2TYU6_9ACTN</name>
<evidence type="ECO:0000313" key="2">
    <source>
        <dbReference type="EMBL" id="MDT0466146.1"/>
    </source>
</evidence>
<evidence type="ECO:0000256" key="1">
    <source>
        <dbReference type="SAM" id="MobiDB-lite"/>
    </source>
</evidence>